<dbReference type="PANTHER" id="PTHR23530">
    <property type="entry name" value="TRANSPORT PROTEIN-RELATED"/>
    <property type="match status" value="1"/>
</dbReference>
<dbReference type="Pfam" id="PF07690">
    <property type="entry name" value="MFS_1"/>
    <property type="match status" value="1"/>
</dbReference>
<feature type="transmembrane region" description="Helical" evidence="1">
    <location>
        <begin position="34"/>
        <end position="53"/>
    </location>
</feature>
<accession>A0A7G7MLV3</accession>
<dbReference type="InterPro" id="IPR053160">
    <property type="entry name" value="MFS_DHA3_Transporter"/>
</dbReference>
<keyword evidence="1" id="KW-0812">Transmembrane</keyword>
<feature type="transmembrane region" description="Helical" evidence="1">
    <location>
        <begin position="84"/>
        <end position="102"/>
    </location>
</feature>
<evidence type="ECO:0000256" key="1">
    <source>
        <dbReference type="SAM" id="Phobius"/>
    </source>
</evidence>
<keyword evidence="3" id="KW-1185">Reference proteome</keyword>
<proteinExistence type="predicted"/>
<feature type="transmembrane region" description="Helical" evidence="1">
    <location>
        <begin position="151"/>
        <end position="172"/>
    </location>
</feature>
<dbReference type="InterPro" id="IPR036259">
    <property type="entry name" value="MFS_trans_sf"/>
</dbReference>
<name>A0A7G7MLV3_9PSEU</name>
<dbReference type="Gene3D" id="1.20.1250.20">
    <property type="entry name" value="MFS general substrate transporter like domains"/>
    <property type="match status" value="1"/>
</dbReference>
<feature type="transmembrane region" description="Helical" evidence="1">
    <location>
        <begin position="267"/>
        <end position="284"/>
    </location>
</feature>
<organism evidence="2 3">
    <name type="scientific">Pseudonocardia petroleophila</name>
    <dbReference type="NCBI Taxonomy" id="37331"/>
    <lineage>
        <taxon>Bacteria</taxon>
        <taxon>Bacillati</taxon>
        <taxon>Actinomycetota</taxon>
        <taxon>Actinomycetes</taxon>
        <taxon>Pseudonocardiales</taxon>
        <taxon>Pseudonocardiaceae</taxon>
        <taxon>Pseudonocardia</taxon>
    </lineage>
</organism>
<protein>
    <submittedName>
        <fullName evidence="2">MFS transporter</fullName>
    </submittedName>
</protein>
<sequence>MLGWALLSDAVALYPLYALLFSDTGLSDAEISLLFATWSVVGILAEVPTGALADRFSRRTCLVAAGVLQAAGFGLWTAAPGFGAFLAGFVLWGLGGVLASGAREALLYDGLAAAGAAQHYAGVNGRISAAELAAQLPAAGLATLLFPLGGYALVGWVSVATCLAAALVASTIPEAPRTADDEDEPGYLATLRAGLRIAASRPGVPGVVAAAALVTSIDGVEEYFPLIVAGWGVPVALVPVADLPIVLGGMAGAALAGRAAGLRAGRLAALLAASMLVFAGAGLVGRPIGIVGVLLFYAGYRAVLAVTDARMQDRIDSSSRATVTSVAGMGADVATIGLYGLWALGGITGVALFGLALAALLPLLLRPRP</sequence>
<evidence type="ECO:0000313" key="3">
    <source>
        <dbReference type="Proteomes" id="UP000515728"/>
    </source>
</evidence>
<reference evidence="2 3" key="1">
    <citation type="submission" date="2020-08" db="EMBL/GenBank/DDBJ databases">
        <authorList>
            <person name="Mo P."/>
        </authorList>
    </citation>
    <scope>NUCLEOTIDE SEQUENCE [LARGE SCALE GENOMIC DNA]</scope>
    <source>
        <strain evidence="2 3">CGMCC 4.1532</strain>
    </source>
</reference>
<dbReference type="SUPFAM" id="SSF103473">
    <property type="entry name" value="MFS general substrate transporter"/>
    <property type="match status" value="1"/>
</dbReference>
<dbReference type="AlphaFoldDB" id="A0A7G7MLV3"/>
<dbReference type="GO" id="GO:0022857">
    <property type="term" value="F:transmembrane transporter activity"/>
    <property type="evidence" value="ECO:0007669"/>
    <property type="project" value="InterPro"/>
</dbReference>
<feature type="transmembrane region" description="Helical" evidence="1">
    <location>
        <begin position="231"/>
        <end position="255"/>
    </location>
</feature>
<feature type="transmembrane region" description="Helical" evidence="1">
    <location>
        <begin position="347"/>
        <end position="365"/>
    </location>
</feature>
<dbReference type="Proteomes" id="UP000515728">
    <property type="component" value="Chromosome"/>
</dbReference>
<dbReference type="InterPro" id="IPR011701">
    <property type="entry name" value="MFS"/>
</dbReference>
<dbReference type="EMBL" id="CP060131">
    <property type="protein sequence ID" value="QNG53764.1"/>
    <property type="molecule type" value="Genomic_DNA"/>
</dbReference>
<keyword evidence="1" id="KW-1133">Transmembrane helix</keyword>
<dbReference type="KEGG" id="ppel:H6H00_07460"/>
<dbReference type="PANTHER" id="PTHR23530:SF1">
    <property type="entry name" value="PERMEASE, MAJOR FACILITATOR SUPERFAMILY-RELATED"/>
    <property type="match status" value="1"/>
</dbReference>
<feature type="transmembrane region" description="Helical" evidence="1">
    <location>
        <begin position="290"/>
        <end position="309"/>
    </location>
</feature>
<evidence type="ECO:0000313" key="2">
    <source>
        <dbReference type="EMBL" id="QNG53764.1"/>
    </source>
</evidence>
<dbReference type="RefSeq" id="WP_185720590.1">
    <property type="nucleotide sequence ID" value="NZ_BAAAWI010000001.1"/>
</dbReference>
<keyword evidence="1" id="KW-0472">Membrane</keyword>
<gene>
    <name evidence="2" type="ORF">H6H00_07460</name>
</gene>